<keyword evidence="1" id="KW-0808">Transferase</keyword>
<sequence>MELSDSRTCLRTCPVKDCRVLHFSEKPIDPGQFHLSRSRSRRMMARRRSNSISMCTLPSIPEYPGFQDTKLSRSYSRTSDFSMAFQDLGRKRNSPVLRVENPTNIKPLGQNSFQVHSMGNSSGNYFIKGHRKTSSSSYDKTLQEYFNERLMELRNYETKRSNRLAKGYPDENEQPNIINRGLRRRSSCSAVILTSHMKEIEESCNLANQANESVIECEDQGETQNVLDFYTSDYLDILTMHINAPLEMFVRRK</sequence>
<accession>A0A4D9EVP2</accession>
<keyword evidence="1" id="KW-0418">Kinase</keyword>
<protein>
    <submittedName>
        <fullName evidence="1">Interferon-induced, double-stranded RNA-activated protein kinase</fullName>
    </submittedName>
</protein>
<gene>
    <name evidence="1" type="ORF">DR999_PMT07051</name>
</gene>
<reference evidence="1 2" key="1">
    <citation type="submission" date="2019-04" db="EMBL/GenBank/DDBJ databases">
        <title>Draft genome of the big-headed turtle Platysternon megacephalum.</title>
        <authorList>
            <person name="Gong S."/>
        </authorList>
    </citation>
    <scope>NUCLEOTIDE SEQUENCE [LARGE SCALE GENOMIC DNA]</scope>
    <source>
        <strain evidence="1">DO16091913</strain>
        <tissue evidence="1">Muscle</tissue>
    </source>
</reference>
<evidence type="ECO:0000313" key="1">
    <source>
        <dbReference type="EMBL" id="TFK09844.1"/>
    </source>
</evidence>
<dbReference type="OrthoDB" id="9215016at2759"/>
<reference evidence="1 2" key="2">
    <citation type="submission" date="2019-04" db="EMBL/GenBank/DDBJ databases">
        <title>The genome sequence of big-headed turtle.</title>
        <authorList>
            <person name="Gong S."/>
        </authorList>
    </citation>
    <scope>NUCLEOTIDE SEQUENCE [LARGE SCALE GENOMIC DNA]</scope>
    <source>
        <strain evidence="1">DO16091913</strain>
        <tissue evidence="1">Muscle</tissue>
    </source>
</reference>
<keyword evidence="2" id="KW-1185">Reference proteome</keyword>
<dbReference type="AlphaFoldDB" id="A0A4D9EVP2"/>
<dbReference type="GO" id="GO:0016301">
    <property type="term" value="F:kinase activity"/>
    <property type="evidence" value="ECO:0007669"/>
    <property type="project" value="UniProtKB-KW"/>
</dbReference>
<evidence type="ECO:0000313" key="2">
    <source>
        <dbReference type="Proteomes" id="UP000297703"/>
    </source>
</evidence>
<comment type="caution">
    <text evidence="1">The sequence shown here is derived from an EMBL/GenBank/DDBJ whole genome shotgun (WGS) entry which is preliminary data.</text>
</comment>
<name>A0A4D9EVP2_9SAUR</name>
<dbReference type="Proteomes" id="UP000297703">
    <property type="component" value="Unassembled WGS sequence"/>
</dbReference>
<proteinExistence type="predicted"/>
<organism evidence="1 2">
    <name type="scientific">Platysternon megacephalum</name>
    <name type="common">big-headed turtle</name>
    <dbReference type="NCBI Taxonomy" id="55544"/>
    <lineage>
        <taxon>Eukaryota</taxon>
        <taxon>Metazoa</taxon>
        <taxon>Chordata</taxon>
        <taxon>Craniata</taxon>
        <taxon>Vertebrata</taxon>
        <taxon>Euteleostomi</taxon>
        <taxon>Archelosauria</taxon>
        <taxon>Testudinata</taxon>
        <taxon>Testudines</taxon>
        <taxon>Cryptodira</taxon>
        <taxon>Durocryptodira</taxon>
        <taxon>Testudinoidea</taxon>
        <taxon>Platysternidae</taxon>
        <taxon>Platysternon</taxon>
    </lineage>
</organism>
<dbReference type="EMBL" id="QXTE01000048">
    <property type="protein sequence ID" value="TFK09844.1"/>
    <property type="molecule type" value="Genomic_DNA"/>
</dbReference>